<dbReference type="EC" id="4.4.1.17" evidence="10"/>
<sequence length="333" mass="35516">MAGGENGRSNDAAAVAVCPVDHKTRDLWLAQAREQAEAQAQALAQDSQNGLPQTSPQATAAAAAHLPSPSQASQTQPTTAPARKNSSWWPSSFFSSSFAAPANAGSSIPHAPPQPSSKPDASLDNHRVVSSIPRTAVTQEGVCPVPAASAVPAADCPVNHEVETGADPVSGNWVYPSEKMFFDAMRRKGNDNARAADMRVVVPIHNAVNERAWKEILEWEAPYAGTGRACGGPRLHSFAGLSTHMTPRARLYTLLGYSAPFDRHDWVVDRCGTRVDYVIDFYAGRPTAAGTSSKLSPSVPAGKPQISFYLDVRPKLNTWEGVRMRALRAVGLA</sequence>
<accession>F0X7R5</accession>
<dbReference type="HOGENOM" id="CLU_048602_1_0_1"/>
<keyword evidence="13" id="KW-1185">Reference proteome</keyword>
<dbReference type="PROSITE" id="PS00822">
    <property type="entry name" value="CYTO_HEME_LYASE_2"/>
    <property type="match status" value="1"/>
</dbReference>
<proteinExistence type="inferred from homology"/>
<dbReference type="AlphaFoldDB" id="F0X7R5"/>
<comment type="function">
    <text evidence="10">Lyase that catalyzes the covalent linking of the heme group to the cytochrome C apoprotein to produce the mature functional cytochrome.</text>
</comment>
<keyword evidence="9 10" id="KW-0456">Lyase</keyword>
<evidence type="ECO:0000256" key="10">
    <source>
        <dbReference type="RuleBase" id="RU363130"/>
    </source>
</evidence>
<keyword evidence="4 10" id="KW-0479">Metal-binding</keyword>
<evidence type="ECO:0000256" key="4">
    <source>
        <dbReference type="ARBA" id="ARBA00022723"/>
    </source>
</evidence>
<organism evidence="13">
    <name type="scientific">Grosmannia clavigera (strain kw1407 / UAMH 11150)</name>
    <name type="common">Blue stain fungus</name>
    <name type="synonym">Graphiocladiella clavigera</name>
    <dbReference type="NCBI Taxonomy" id="655863"/>
    <lineage>
        <taxon>Eukaryota</taxon>
        <taxon>Fungi</taxon>
        <taxon>Dikarya</taxon>
        <taxon>Ascomycota</taxon>
        <taxon>Pezizomycotina</taxon>
        <taxon>Sordariomycetes</taxon>
        <taxon>Sordariomycetidae</taxon>
        <taxon>Ophiostomatales</taxon>
        <taxon>Ophiostomataceae</taxon>
        <taxon>Leptographium</taxon>
    </lineage>
</organism>
<keyword evidence="8 10" id="KW-0472">Membrane</keyword>
<evidence type="ECO:0000313" key="13">
    <source>
        <dbReference type="Proteomes" id="UP000007796"/>
    </source>
</evidence>
<evidence type="ECO:0000256" key="7">
    <source>
        <dbReference type="ARBA" id="ARBA00023128"/>
    </source>
</evidence>
<dbReference type="Proteomes" id="UP000007796">
    <property type="component" value="Unassembled WGS sequence"/>
</dbReference>
<dbReference type="STRING" id="655863.F0X7R5"/>
<evidence type="ECO:0000256" key="6">
    <source>
        <dbReference type="ARBA" id="ARBA00023004"/>
    </source>
</evidence>
<feature type="region of interest" description="Disordered" evidence="11">
    <location>
        <begin position="101"/>
        <end position="124"/>
    </location>
</feature>
<dbReference type="GO" id="GO:0046872">
    <property type="term" value="F:metal ion binding"/>
    <property type="evidence" value="ECO:0007669"/>
    <property type="project" value="UniProtKB-KW"/>
</dbReference>
<comment type="catalytic activity">
    <reaction evidence="10">
        <text>holo-[cytochrome c] = apo-[cytochrome c] + heme b</text>
        <dbReference type="Rhea" id="RHEA:22648"/>
        <dbReference type="Rhea" id="RHEA-COMP:10725"/>
        <dbReference type="Rhea" id="RHEA-COMP:10726"/>
        <dbReference type="ChEBI" id="CHEBI:29950"/>
        <dbReference type="ChEBI" id="CHEBI:60344"/>
        <dbReference type="ChEBI" id="CHEBI:83739"/>
        <dbReference type="EC" id="4.4.1.17"/>
    </reaction>
</comment>
<evidence type="ECO:0000256" key="9">
    <source>
        <dbReference type="ARBA" id="ARBA00023239"/>
    </source>
</evidence>
<reference evidence="12 13" key="1">
    <citation type="journal article" date="2011" name="Proc. Natl. Acad. Sci. U.S.A.">
        <title>Genome and transcriptome analyses of the mountain pine beetle-fungal symbiont Grosmannia clavigera, a lodgepole pine pathogen.</title>
        <authorList>
            <person name="DiGuistini S."/>
            <person name="Wang Y."/>
            <person name="Liao N.Y."/>
            <person name="Taylor G."/>
            <person name="Tanguay P."/>
            <person name="Feau N."/>
            <person name="Henrissat B."/>
            <person name="Chan S.K."/>
            <person name="Hesse-Orce U."/>
            <person name="Alamouti S.M."/>
            <person name="Tsui C.K.M."/>
            <person name="Docking R.T."/>
            <person name="Levasseur A."/>
            <person name="Haridas S."/>
            <person name="Robertson G."/>
            <person name="Birol I."/>
            <person name="Holt R.A."/>
            <person name="Marra M.A."/>
            <person name="Hamelin R.C."/>
            <person name="Hirst M."/>
            <person name="Jones S.J.M."/>
            <person name="Bohlmann J."/>
            <person name="Breuil C."/>
        </authorList>
    </citation>
    <scope>NUCLEOTIDE SEQUENCE [LARGE SCALE GENOMIC DNA]</scope>
    <source>
        <strain evidence="13">kw1407 / UAMH 11150</strain>
    </source>
</reference>
<dbReference type="EMBL" id="GL629729">
    <property type="protein sequence ID" value="EFX06626.1"/>
    <property type="molecule type" value="Genomic_DNA"/>
</dbReference>
<protein>
    <recommendedName>
        <fullName evidence="10">Holocytochrome c-type synthase</fullName>
        <ecNumber evidence="10">4.4.1.17</ecNumber>
    </recommendedName>
</protein>
<keyword evidence="6 10" id="KW-0408">Iron</keyword>
<dbReference type="OrthoDB" id="4243at2759"/>
<comment type="similarity">
    <text evidence="2 10">Belongs to the cytochrome c-type heme lyase family.</text>
</comment>
<evidence type="ECO:0000256" key="5">
    <source>
        <dbReference type="ARBA" id="ARBA00022792"/>
    </source>
</evidence>
<dbReference type="GO" id="GO:0004408">
    <property type="term" value="F:holocytochrome-c synthase activity"/>
    <property type="evidence" value="ECO:0007669"/>
    <property type="project" value="UniProtKB-EC"/>
</dbReference>
<dbReference type="InParanoid" id="F0X7R5"/>
<evidence type="ECO:0000313" key="12">
    <source>
        <dbReference type="EMBL" id="EFX06626.1"/>
    </source>
</evidence>
<evidence type="ECO:0000256" key="11">
    <source>
        <dbReference type="SAM" id="MobiDB-lite"/>
    </source>
</evidence>
<dbReference type="GO" id="GO:0005743">
    <property type="term" value="C:mitochondrial inner membrane"/>
    <property type="evidence" value="ECO:0007669"/>
    <property type="project" value="UniProtKB-SubCell"/>
</dbReference>
<dbReference type="InterPro" id="IPR000511">
    <property type="entry name" value="Holocyt_c/c1_synthase"/>
</dbReference>
<dbReference type="RefSeq" id="XP_014176108.1">
    <property type="nucleotide sequence ID" value="XM_014320633.1"/>
</dbReference>
<keyword evidence="5 10" id="KW-0999">Mitochondrion inner membrane</keyword>
<keyword evidence="3 10" id="KW-0349">Heme</keyword>
<feature type="region of interest" description="Disordered" evidence="11">
    <location>
        <begin position="32"/>
        <end position="86"/>
    </location>
</feature>
<comment type="subcellular location">
    <subcellularLocation>
        <location evidence="1 10">Mitochondrion inner membrane</location>
    </subcellularLocation>
</comment>
<keyword evidence="7 10" id="KW-0496">Mitochondrion</keyword>
<dbReference type="PANTHER" id="PTHR12743">
    <property type="entry name" value="CYTOCHROME C1 HEME LYASE"/>
    <property type="match status" value="1"/>
</dbReference>
<feature type="compositionally biased region" description="Low complexity" evidence="11">
    <location>
        <begin position="32"/>
        <end position="74"/>
    </location>
</feature>
<evidence type="ECO:0000256" key="2">
    <source>
        <dbReference type="ARBA" id="ARBA00007255"/>
    </source>
</evidence>
<evidence type="ECO:0000256" key="8">
    <source>
        <dbReference type="ARBA" id="ARBA00023136"/>
    </source>
</evidence>
<evidence type="ECO:0000256" key="1">
    <source>
        <dbReference type="ARBA" id="ARBA00004273"/>
    </source>
</evidence>
<dbReference type="PROSITE" id="PS00821">
    <property type="entry name" value="CYTO_HEME_LYASE_1"/>
    <property type="match status" value="1"/>
</dbReference>
<dbReference type="eggNOG" id="KOG3996">
    <property type="taxonomic scope" value="Eukaryota"/>
</dbReference>
<gene>
    <name evidence="12" type="ORF">CMQ_6947</name>
</gene>
<evidence type="ECO:0000256" key="3">
    <source>
        <dbReference type="ARBA" id="ARBA00022617"/>
    </source>
</evidence>
<name>F0X7R5_GROCL</name>
<dbReference type="GeneID" id="25980436"/>
<dbReference type="PANTHER" id="PTHR12743:SF0">
    <property type="entry name" value="HOLOCYTOCHROME C-TYPE SYNTHASE"/>
    <property type="match status" value="1"/>
</dbReference>
<dbReference type="Pfam" id="PF01265">
    <property type="entry name" value="Cyto_heme_lyase"/>
    <property type="match status" value="1"/>
</dbReference>